<dbReference type="GO" id="GO:0043094">
    <property type="term" value="P:metabolic compound salvage"/>
    <property type="evidence" value="ECO:0007669"/>
    <property type="project" value="InterPro"/>
</dbReference>
<keyword evidence="7 9" id="KW-0413">Isomerase</keyword>
<evidence type="ECO:0000256" key="2">
    <source>
        <dbReference type="ARBA" id="ARBA00010373"/>
    </source>
</evidence>
<keyword evidence="3" id="KW-0963">Cytoplasm</keyword>
<dbReference type="PANTHER" id="PTHR21110">
    <property type="entry name" value="PHOSPHOPENTOMUTASE"/>
    <property type="match status" value="1"/>
</dbReference>
<dbReference type="NCBIfam" id="TIGR00250">
    <property type="entry name" value="RNAse_H_YqgF"/>
    <property type="match status" value="1"/>
</dbReference>
<dbReference type="SUPFAM" id="SSF53649">
    <property type="entry name" value="Alkaline phosphatase-like"/>
    <property type="match status" value="1"/>
</dbReference>
<dbReference type="InterPro" id="IPR012337">
    <property type="entry name" value="RNaseH-like_sf"/>
</dbReference>
<evidence type="ECO:0000256" key="6">
    <source>
        <dbReference type="ARBA" id="ARBA00023211"/>
    </source>
</evidence>
<dbReference type="InterPro" id="IPR006124">
    <property type="entry name" value="Metalloenzyme"/>
</dbReference>
<gene>
    <name evidence="9" type="primary">deoB_5</name>
    <name evidence="9" type="ORF">SDC9_39733</name>
</gene>
<evidence type="ECO:0000313" key="9">
    <source>
        <dbReference type="EMBL" id="MPL93599.1"/>
    </source>
</evidence>
<dbReference type="PANTHER" id="PTHR21110:SF0">
    <property type="entry name" value="PHOSPHOPENTOMUTASE"/>
    <property type="match status" value="1"/>
</dbReference>
<dbReference type="SUPFAM" id="SSF143856">
    <property type="entry name" value="DeoB insert domain-like"/>
    <property type="match status" value="1"/>
</dbReference>
<dbReference type="InterPro" id="IPR006641">
    <property type="entry name" value="YqgF/RNaseH-like_dom"/>
</dbReference>
<feature type="domain" description="YqgF/RNase H-like" evidence="8">
    <location>
        <begin position="346"/>
        <end position="439"/>
    </location>
</feature>
<dbReference type="SUPFAM" id="SSF53098">
    <property type="entry name" value="Ribonuclease H-like"/>
    <property type="match status" value="1"/>
</dbReference>
<evidence type="ECO:0000256" key="1">
    <source>
        <dbReference type="ARBA" id="ARBA00001936"/>
    </source>
</evidence>
<evidence type="ECO:0000256" key="4">
    <source>
        <dbReference type="ARBA" id="ARBA00022517"/>
    </source>
</evidence>
<comment type="cofactor">
    <cofactor evidence="1">
        <name>Mn(2+)</name>
        <dbReference type="ChEBI" id="CHEBI:29035"/>
    </cofactor>
</comment>
<dbReference type="GO" id="GO:0006364">
    <property type="term" value="P:rRNA processing"/>
    <property type="evidence" value="ECO:0007669"/>
    <property type="project" value="InterPro"/>
</dbReference>
<evidence type="ECO:0000259" key="8">
    <source>
        <dbReference type="SMART" id="SM00732"/>
    </source>
</evidence>
<dbReference type="InterPro" id="IPR005227">
    <property type="entry name" value="YqgF"/>
</dbReference>
<dbReference type="GO" id="GO:0009117">
    <property type="term" value="P:nucleotide metabolic process"/>
    <property type="evidence" value="ECO:0007669"/>
    <property type="project" value="InterPro"/>
</dbReference>
<dbReference type="Pfam" id="PF01676">
    <property type="entry name" value="Metalloenzyme"/>
    <property type="match status" value="1"/>
</dbReference>
<keyword evidence="4" id="KW-0690">Ribosome biogenesis</keyword>
<dbReference type="GO" id="GO:0008973">
    <property type="term" value="F:phosphopentomutase activity"/>
    <property type="evidence" value="ECO:0007669"/>
    <property type="project" value="UniProtKB-EC"/>
</dbReference>
<protein>
    <submittedName>
        <fullName evidence="9">Phosphopentomutase</fullName>
        <ecNumber evidence="9">5.4.2.7</ecNumber>
    </submittedName>
</protein>
<organism evidence="9">
    <name type="scientific">bioreactor metagenome</name>
    <dbReference type="NCBI Taxonomy" id="1076179"/>
    <lineage>
        <taxon>unclassified sequences</taxon>
        <taxon>metagenomes</taxon>
        <taxon>ecological metagenomes</taxon>
    </lineage>
</organism>
<dbReference type="CDD" id="cd16964">
    <property type="entry name" value="YqgF"/>
    <property type="match status" value="1"/>
</dbReference>
<dbReference type="InterPro" id="IPR017850">
    <property type="entry name" value="Alkaline_phosphatase_core_sf"/>
</dbReference>
<accession>A0A644VQC6</accession>
<proteinExistence type="inferred from homology"/>
<dbReference type="GO" id="GO:0005829">
    <property type="term" value="C:cytosol"/>
    <property type="evidence" value="ECO:0007669"/>
    <property type="project" value="TreeGrafter"/>
</dbReference>
<name>A0A644VQC6_9ZZZZ</name>
<dbReference type="InterPro" id="IPR010045">
    <property type="entry name" value="DeoB"/>
</dbReference>
<dbReference type="EMBL" id="VSSQ01000397">
    <property type="protein sequence ID" value="MPL93599.1"/>
    <property type="molecule type" value="Genomic_DNA"/>
</dbReference>
<dbReference type="AlphaFoldDB" id="A0A644VQC6"/>
<dbReference type="GO" id="GO:0000287">
    <property type="term" value="F:magnesium ion binding"/>
    <property type="evidence" value="ECO:0007669"/>
    <property type="project" value="InterPro"/>
</dbReference>
<sequence length="475" mass="53388">MKRVILVVMDSLGVGELPDADLYGDVGSHTLDNTYKACGGLKIDNLEKLGFGNIEGVKYLNKVNSSIGAYGKLMEKSRGKDTVTGHWEIAGVILETPLNTYPNGFSKEIINEFLNKVNKKDILGNCVASGTEIIERLGDEHVKTGYPIVYTSADSVFQIAAHEDIVPLEELYNMCSIAREMLVGENIVGRVIARPFIGSNGEYKRTSNRRDYALDPFSKTMLEYLYEDGKEVAAVGKIEDIYNKKGVTKAVHTKNNMDGVDATLRYMDEVKEGLIFTNLVDFDMLYGHRNDPKGYGKAIEDFDNRLEEIYSKMSDEDILILTADHGCDPTTESTDHSREYIPLLVYGKNINPCNIGTRNSFTDIGKTVLDYFNIKNDINELKKIIDEYQVTKIVSGLPKMLDGTVGIQGEKVLDFIEKLKKHVDLPIDFEDERFTTSISERMLIDADVKRKKRKEVIDKLAAVHILSGYMQRNKL</sequence>
<evidence type="ECO:0000256" key="3">
    <source>
        <dbReference type="ARBA" id="ARBA00022490"/>
    </source>
</evidence>
<dbReference type="FunFam" id="3.30.70.1250:FF:000001">
    <property type="entry name" value="Phosphopentomutase"/>
    <property type="match status" value="1"/>
</dbReference>
<comment type="caution">
    <text evidence="9">The sequence shown here is derived from an EMBL/GenBank/DDBJ whole genome shotgun (WGS) entry which is preliminary data.</text>
</comment>
<dbReference type="HAMAP" id="MF_00740">
    <property type="entry name" value="Phosphopentomut"/>
    <property type="match status" value="1"/>
</dbReference>
<reference evidence="9" key="1">
    <citation type="submission" date="2019-08" db="EMBL/GenBank/DDBJ databases">
        <authorList>
            <person name="Kucharzyk K."/>
            <person name="Murdoch R.W."/>
            <person name="Higgins S."/>
            <person name="Loffler F."/>
        </authorList>
    </citation>
    <scope>NUCLEOTIDE SEQUENCE</scope>
</reference>
<keyword evidence="5" id="KW-0479">Metal-binding</keyword>
<dbReference type="Gene3D" id="3.30.70.1250">
    <property type="entry name" value="Phosphopentomutase"/>
    <property type="match status" value="1"/>
</dbReference>
<evidence type="ECO:0000256" key="5">
    <source>
        <dbReference type="ARBA" id="ARBA00022723"/>
    </source>
</evidence>
<keyword evidence="6" id="KW-0464">Manganese</keyword>
<dbReference type="HAMAP" id="MF_00651">
    <property type="entry name" value="Nuclease_YqgF"/>
    <property type="match status" value="1"/>
</dbReference>
<dbReference type="EC" id="5.4.2.7" evidence="9"/>
<dbReference type="Gene3D" id="3.40.720.10">
    <property type="entry name" value="Alkaline Phosphatase, subunit A"/>
    <property type="match status" value="1"/>
</dbReference>
<dbReference type="SMART" id="SM00732">
    <property type="entry name" value="YqgFc"/>
    <property type="match status" value="1"/>
</dbReference>
<dbReference type="NCBIfam" id="NF003766">
    <property type="entry name" value="PRK05362.1"/>
    <property type="match status" value="1"/>
</dbReference>
<comment type="similarity">
    <text evidence="2">Belongs to the phosphopentomutase family.</text>
</comment>
<dbReference type="NCBIfam" id="TIGR01696">
    <property type="entry name" value="deoB"/>
    <property type="match status" value="1"/>
</dbReference>
<dbReference type="InterPro" id="IPR024052">
    <property type="entry name" value="Phosphopentomutase_DeoB_cap_sf"/>
</dbReference>
<evidence type="ECO:0000256" key="7">
    <source>
        <dbReference type="ARBA" id="ARBA00023235"/>
    </source>
</evidence>
<dbReference type="CDD" id="cd16009">
    <property type="entry name" value="PPM"/>
    <property type="match status" value="1"/>
</dbReference>